<protein>
    <recommendedName>
        <fullName evidence="2">PASTA domain-containing protein</fullName>
    </recommendedName>
</protein>
<feature type="compositionally biased region" description="Basic and acidic residues" evidence="1">
    <location>
        <begin position="75"/>
        <end position="89"/>
    </location>
</feature>
<feature type="region of interest" description="Disordered" evidence="1">
    <location>
        <begin position="569"/>
        <end position="596"/>
    </location>
</feature>
<feature type="compositionally biased region" description="Basic residues" evidence="1">
    <location>
        <begin position="103"/>
        <end position="120"/>
    </location>
</feature>
<gene>
    <name evidence="3" type="ORF">C7Y72_00765</name>
</gene>
<dbReference type="Pfam" id="PF03793">
    <property type="entry name" value="PASTA"/>
    <property type="match status" value="1"/>
</dbReference>
<dbReference type="EMBL" id="PYYB01000001">
    <property type="protein sequence ID" value="PTL58280.1"/>
    <property type="molecule type" value="Genomic_DNA"/>
</dbReference>
<feature type="region of interest" description="Disordered" evidence="1">
    <location>
        <begin position="1"/>
        <end position="120"/>
    </location>
</feature>
<dbReference type="SMART" id="SM00740">
    <property type="entry name" value="PASTA"/>
    <property type="match status" value="3"/>
</dbReference>
<sequence>MGARRDARDQERERRVPRSGGAQRRADVVDRRGHRRLGRPPVGRGEHPHGAGPRQTGVHRVVVLGRAQQEAAAVHAHERPRGLARRRQDPQPQPVADDVTGRRVPRSRRRRGPQGRQPRRLARIGVRHPGERRVGRLLRGPYRLRHLERRRHRRADDARSARSPCFSCTPAPGGFARAEPAVRSSGAAEPGQPRPHARPRASPAPPVPVDEASPVSVGWRCPACTRIAPATLALCPACGTPAPALGAPAVPTAASATAAGGSPDGLVHVETHPARLALRRRARIALTVSNHGAEPRTVWLLLTDPDGLVVGRAVPDALRIAPGGRADATATVRARRPRLGAARTATVTVAAVPGPDDGPAPDPGPLQLANPTAVGRLRVGDGGRLLDGGRSLHVAAQLPVRVRPLVPRLLAAVALVGIAAPVGLSLARSDDRATVPSLVGLLDAAGAERALERAGLALDPAVERRPDASVPPGAVLAQDPADGTALDRGGRVRVTVAVGERLLRVPSVIGLRSKAAEERLRDAGLTLGPARPRPQDGGEIVASQLPSARQRAAVGTPVAVFLRPALRGGTARATASATPTSEEGIVPSPRDQTPTSYAAEAAQRGLVPKVIRVVRTGRPGRLVGVEPAAGTARPAGATVRLLVTAGVPRLAFDTGSAVRVLDTVAGRTTAEAAPSAGDAVEPAWTPGGRRLVYRIGRRLLLTAAGLSDRGRVLYDGPLDLVTPAFAPTPAGDVLAVISRRAGDGDLCFARVGSGRIEPACLRDDTWDLGRQISWRRDGKELLVFGVRRGERSRFGLLRFRTSRAFSVDPAAWTGRIATDVSSARRGVIAGAYSPSGKRVALVTNVGLPRFQIVVTPARRLRDVTTGALPVRACEVAWRPDGREVAVVQSDSACQEPLGTVARVDVARPRRVVVAATGGRHPAYQPLQYRGPRGGS</sequence>
<feature type="domain" description="PASTA" evidence="2">
    <location>
        <begin position="429"/>
        <end position="498"/>
    </location>
</feature>
<accession>A0A2T4UGC9</accession>
<feature type="compositionally biased region" description="Basic and acidic residues" evidence="1">
    <location>
        <begin position="1"/>
        <end position="16"/>
    </location>
</feature>
<feature type="compositionally biased region" description="Low complexity" evidence="1">
    <location>
        <begin position="569"/>
        <end position="581"/>
    </location>
</feature>
<dbReference type="Gene3D" id="3.30.10.20">
    <property type="match status" value="2"/>
</dbReference>
<dbReference type="Gene3D" id="2.120.10.30">
    <property type="entry name" value="TolB, C-terminal domain"/>
    <property type="match status" value="1"/>
</dbReference>
<dbReference type="PROSITE" id="PS51178">
    <property type="entry name" value="PASTA"/>
    <property type="match status" value="1"/>
</dbReference>
<evidence type="ECO:0000259" key="2">
    <source>
        <dbReference type="PROSITE" id="PS51178"/>
    </source>
</evidence>
<proteinExistence type="predicted"/>
<feature type="region of interest" description="Disordered" evidence="1">
    <location>
        <begin position="171"/>
        <end position="215"/>
    </location>
</feature>
<dbReference type="Proteomes" id="UP000240739">
    <property type="component" value="Unassembled WGS sequence"/>
</dbReference>
<name>A0A2T4UGC9_9ACTN</name>
<evidence type="ECO:0000313" key="4">
    <source>
        <dbReference type="Proteomes" id="UP000240739"/>
    </source>
</evidence>
<dbReference type="SUPFAM" id="SSF82171">
    <property type="entry name" value="DPP6 N-terminal domain-like"/>
    <property type="match status" value="1"/>
</dbReference>
<evidence type="ECO:0000256" key="1">
    <source>
        <dbReference type="SAM" id="MobiDB-lite"/>
    </source>
</evidence>
<dbReference type="InterPro" id="IPR011042">
    <property type="entry name" value="6-blade_b-propeller_TolB-like"/>
</dbReference>
<dbReference type="InterPro" id="IPR005543">
    <property type="entry name" value="PASTA_dom"/>
</dbReference>
<evidence type="ECO:0000313" key="3">
    <source>
        <dbReference type="EMBL" id="PTL58280.1"/>
    </source>
</evidence>
<organism evidence="3 4">
    <name type="scientific">Paraconexibacter algicola</name>
    <dbReference type="NCBI Taxonomy" id="2133960"/>
    <lineage>
        <taxon>Bacteria</taxon>
        <taxon>Bacillati</taxon>
        <taxon>Actinomycetota</taxon>
        <taxon>Thermoleophilia</taxon>
        <taxon>Solirubrobacterales</taxon>
        <taxon>Paraconexibacteraceae</taxon>
        <taxon>Paraconexibacter</taxon>
    </lineage>
</organism>
<dbReference type="AlphaFoldDB" id="A0A2T4UGC9"/>
<dbReference type="CDD" id="cd06577">
    <property type="entry name" value="PASTA_pknB"/>
    <property type="match status" value="2"/>
</dbReference>
<reference evidence="3 4" key="1">
    <citation type="submission" date="2018-03" db="EMBL/GenBank/DDBJ databases">
        <title>Aquarubrobacter algicola gen. nov., sp. nov., a novel actinobacterium isolated from shallow eutrophic lake during the end of cyanobacterial harmful algal blooms.</title>
        <authorList>
            <person name="Chun S.J."/>
        </authorList>
    </citation>
    <scope>NUCLEOTIDE SEQUENCE [LARGE SCALE GENOMIC DNA]</scope>
    <source>
        <strain evidence="3 4">Seoho-28</strain>
    </source>
</reference>
<keyword evidence="4" id="KW-1185">Reference proteome</keyword>
<comment type="caution">
    <text evidence="3">The sequence shown here is derived from an EMBL/GenBank/DDBJ whole genome shotgun (WGS) entry which is preliminary data.</text>
</comment>